<dbReference type="Proteomes" id="UP000604825">
    <property type="component" value="Unassembled WGS sequence"/>
</dbReference>
<feature type="region of interest" description="Disordered" evidence="1">
    <location>
        <begin position="131"/>
        <end position="156"/>
    </location>
</feature>
<keyword evidence="4" id="KW-1185">Reference proteome</keyword>
<evidence type="ECO:0000313" key="2">
    <source>
        <dbReference type="EMBL" id="CAD6270525.1"/>
    </source>
</evidence>
<feature type="compositionally biased region" description="Acidic residues" evidence="1">
    <location>
        <begin position="147"/>
        <end position="156"/>
    </location>
</feature>
<accession>A0A811RKV1</accession>
<organism evidence="3 4">
    <name type="scientific">Miscanthus lutarioriparius</name>
    <dbReference type="NCBI Taxonomy" id="422564"/>
    <lineage>
        <taxon>Eukaryota</taxon>
        <taxon>Viridiplantae</taxon>
        <taxon>Streptophyta</taxon>
        <taxon>Embryophyta</taxon>
        <taxon>Tracheophyta</taxon>
        <taxon>Spermatophyta</taxon>
        <taxon>Magnoliopsida</taxon>
        <taxon>Liliopsida</taxon>
        <taxon>Poales</taxon>
        <taxon>Poaceae</taxon>
        <taxon>PACMAD clade</taxon>
        <taxon>Panicoideae</taxon>
        <taxon>Andropogonodae</taxon>
        <taxon>Andropogoneae</taxon>
        <taxon>Saccharinae</taxon>
        <taxon>Miscanthus</taxon>
    </lineage>
</organism>
<protein>
    <submittedName>
        <fullName evidence="3">Uncharacterized protein</fullName>
    </submittedName>
</protein>
<feature type="compositionally biased region" description="Polar residues" evidence="1">
    <location>
        <begin position="96"/>
        <end position="107"/>
    </location>
</feature>
<evidence type="ECO:0000256" key="1">
    <source>
        <dbReference type="SAM" id="MobiDB-lite"/>
    </source>
</evidence>
<sequence length="156" mass="16416">MAADGGLSRLFEKPLPENPTLLEALSAWNHRNVHPNKPIDPASFTEIFGELHFQEKQSVLPSPAPRPPPRAASWLALDAADNSSLDALLRPKPASTGVSTGLGSESTVDADDMLKDCDAEAEAAAARIEDMAETTEDAERGGGAGVEEAEEENAGV</sequence>
<dbReference type="EMBL" id="CAJGYO010000015">
    <property type="protein sequence ID" value="CAD6270525.1"/>
    <property type="molecule type" value="Genomic_DNA"/>
</dbReference>
<dbReference type="AlphaFoldDB" id="A0A811RKV1"/>
<dbReference type="EMBL" id="CAJGYO010000015">
    <property type="protein sequence ID" value="CAD6270537.1"/>
    <property type="molecule type" value="Genomic_DNA"/>
</dbReference>
<comment type="caution">
    <text evidence="3">The sequence shown here is derived from an EMBL/GenBank/DDBJ whole genome shotgun (WGS) entry which is preliminary data.</text>
</comment>
<reference evidence="3" key="1">
    <citation type="submission" date="2020-10" db="EMBL/GenBank/DDBJ databases">
        <authorList>
            <person name="Han B."/>
            <person name="Lu T."/>
            <person name="Zhao Q."/>
            <person name="Huang X."/>
            <person name="Zhao Y."/>
        </authorList>
    </citation>
    <scope>NUCLEOTIDE SEQUENCE</scope>
</reference>
<name>A0A811RKV1_9POAL</name>
<dbReference type="OrthoDB" id="676808at2759"/>
<feature type="region of interest" description="Disordered" evidence="1">
    <location>
        <begin position="90"/>
        <end position="109"/>
    </location>
</feature>
<gene>
    <name evidence="2" type="ORF">NCGR_LOCUS53817</name>
    <name evidence="3" type="ORF">NCGR_LOCUS53829</name>
</gene>
<evidence type="ECO:0000313" key="4">
    <source>
        <dbReference type="Proteomes" id="UP000604825"/>
    </source>
</evidence>
<proteinExistence type="predicted"/>
<evidence type="ECO:0000313" key="3">
    <source>
        <dbReference type="EMBL" id="CAD6270537.1"/>
    </source>
</evidence>